<sequence>MPIEISVAPPSIAYAELVARVPGLLIHASPEWAAFTQMACPQARPVYFLAYKDGQAVGALPAFEMDGPCGKVLNSLPYYGSHGDLIIDPTVERGPVVQALMQALDEYVQKHKIMAFNAVTHPFRNDSAEFSACSRMKRVDDRIGQISTLPAGTAGSLEEPLLQMFSQKTRNLARKGLKSGFTVFRSEKDVDFQNLHEHHAIGMGKINGTIKSIDQLKTLKQLFGDNCHLYVAYADDIFAGGLLTLVYRDWVEYFMPVSVEAYRSKQVISALIVHAMIDYASRGYSYWNWGGTWRSQEGVYHFKKGWGAKDYVYGYYGYALKEAFSGLTRTELLAAYPNFYLFPFSSEET</sequence>
<name>A0A931FQP2_9HYPH</name>
<dbReference type="Pfam" id="PF13480">
    <property type="entry name" value="Acetyltransf_6"/>
    <property type="match status" value="1"/>
</dbReference>
<dbReference type="RefSeq" id="WP_210324635.1">
    <property type="nucleotide sequence ID" value="NZ_JADQDO010000001.1"/>
</dbReference>
<dbReference type="Gene3D" id="3.40.630.30">
    <property type="match status" value="1"/>
</dbReference>
<keyword evidence="3" id="KW-1185">Reference proteome</keyword>
<dbReference type="PANTHER" id="PTHR36174">
    <property type="entry name" value="LIPID II:GLYCINE GLYCYLTRANSFERASE"/>
    <property type="match status" value="1"/>
</dbReference>
<dbReference type="InterPro" id="IPR016181">
    <property type="entry name" value="Acyl_CoA_acyltransferase"/>
</dbReference>
<dbReference type="InterPro" id="IPR038740">
    <property type="entry name" value="BioF2-like_GNAT_dom"/>
</dbReference>
<comment type="caution">
    <text evidence="2">The sequence shown here is derived from an EMBL/GenBank/DDBJ whole genome shotgun (WGS) entry which is preliminary data.</text>
</comment>
<protein>
    <submittedName>
        <fullName evidence="2">GNAT family N-acetyltransferase</fullName>
    </submittedName>
</protein>
<gene>
    <name evidence="2" type="ORF">I2H38_01175</name>
</gene>
<dbReference type="AlphaFoldDB" id="A0A931FQP2"/>
<dbReference type="SUPFAM" id="SSF55729">
    <property type="entry name" value="Acyl-CoA N-acyltransferases (Nat)"/>
    <property type="match status" value="1"/>
</dbReference>
<evidence type="ECO:0000313" key="3">
    <source>
        <dbReference type="Proteomes" id="UP000599312"/>
    </source>
</evidence>
<evidence type="ECO:0000259" key="1">
    <source>
        <dbReference type="Pfam" id="PF13480"/>
    </source>
</evidence>
<accession>A0A931FQP2</accession>
<dbReference type="EMBL" id="JADQDO010000001">
    <property type="protein sequence ID" value="MBF9231981.1"/>
    <property type="molecule type" value="Genomic_DNA"/>
</dbReference>
<reference evidence="2" key="1">
    <citation type="submission" date="2020-11" db="EMBL/GenBank/DDBJ databases">
        <authorList>
            <person name="Kim M.K."/>
        </authorList>
    </citation>
    <scope>NUCLEOTIDE SEQUENCE</scope>
    <source>
        <strain evidence="2">BT350</strain>
    </source>
</reference>
<dbReference type="PANTHER" id="PTHR36174:SF1">
    <property type="entry name" value="LIPID II:GLYCINE GLYCYLTRANSFERASE"/>
    <property type="match status" value="1"/>
</dbReference>
<feature type="domain" description="BioF2-like acetyltransferase" evidence="1">
    <location>
        <begin position="210"/>
        <end position="304"/>
    </location>
</feature>
<dbReference type="InterPro" id="IPR050644">
    <property type="entry name" value="PG_Glycine_Bridge_Synth"/>
</dbReference>
<proteinExistence type="predicted"/>
<organism evidence="2 3">
    <name type="scientific">Microvirga alba</name>
    <dbReference type="NCBI Taxonomy" id="2791025"/>
    <lineage>
        <taxon>Bacteria</taxon>
        <taxon>Pseudomonadati</taxon>
        <taxon>Pseudomonadota</taxon>
        <taxon>Alphaproteobacteria</taxon>
        <taxon>Hyphomicrobiales</taxon>
        <taxon>Methylobacteriaceae</taxon>
        <taxon>Microvirga</taxon>
    </lineage>
</organism>
<dbReference type="Proteomes" id="UP000599312">
    <property type="component" value="Unassembled WGS sequence"/>
</dbReference>
<evidence type="ECO:0000313" key="2">
    <source>
        <dbReference type="EMBL" id="MBF9231981.1"/>
    </source>
</evidence>